<proteinExistence type="predicted"/>
<dbReference type="RefSeq" id="XP_007604766.1">
    <property type="nucleotide sequence ID" value="XM_007604704.1"/>
</dbReference>
<dbReference type="EMBL" id="JH370140">
    <property type="protein sequence ID" value="ELA41687.1"/>
    <property type="molecule type" value="Genomic_DNA"/>
</dbReference>
<reference evidence="3" key="1">
    <citation type="submission" date="2011-05" db="EMBL/GenBank/DDBJ databases">
        <title>The genome sequence of Vittaforma corneae strain ATCC 50505.</title>
        <authorList>
            <consortium name="The Broad Institute Genome Sequencing Platform"/>
            <person name="Cuomo C."/>
            <person name="Didier E."/>
            <person name="Bowers L."/>
            <person name="Young S.K."/>
            <person name="Zeng Q."/>
            <person name="Gargeya S."/>
            <person name="Fitzgerald M."/>
            <person name="Haas B."/>
            <person name="Abouelleil A."/>
            <person name="Alvarado L."/>
            <person name="Arachchi H.M."/>
            <person name="Berlin A."/>
            <person name="Chapman S.B."/>
            <person name="Gearin G."/>
            <person name="Goldberg J."/>
            <person name="Griggs A."/>
            <person name="Gujja S."/>
            <person name="Hansen M."/>
            <person name="Heiman D."/>
            <person name="Howarth C."/>
            <person name="Larimer J."/>
            <person name="Lui A."/>
            <person name="MacDonald P.J.P."/>
            <person name="McCowen C."/>
            <person name="Montmayeur A."/>
            <person name="Murphy C."/>
            <person name="Neiman D."/>
            <person name="Pearson M."/>
            <person name="Priest M."/>
            <person name="Roberts A."/>
            <person name="Saif S."/>
            <person name="Shea T."/>
            <person name="Sisk P."/>
            <person name="Stolte C."/>
            <person name="Sykes S."/>
            <person name="Wortman J."/>
            <person name="Nusbaum C."/>
            <person name="Birren B."/>
        </authorList>
    </citation>
    <scope>NUCLEOTIDE SEQUENCE [LARGE SCALE GENOMIC DNA]</scope>
    <source>
        <strain evidence="3">ATCC 50505</strain>
    </source>
</reference>
<keyword evidence="1" id="KW-1133">Transmembrane helix</keyword>
<evidence type="ECO:0000313" key="2">
    <source>
        <dbReference type="EMBL" id="ELA41687.1"/>
    </source>
</evidence>
<keyword evidence="1" id="KW-0472">Membrane</keyword>
<gene>
    <name evidence="2" type="ORF">VICG_01320</name>
</gene>
<dbReference type="HOGENOM" id="CLU_889043_0_0_1"/>
<protein>
    <submittedName>
        <fullName evidence="2">Uncharacterized protein</fullName>
    </submittedName>
</protein>
<sequence>MNLPVILSLSKIFLPRMAGMETKTSIENTFQNAFESASLIPILEKLDIFDLVEKNIFSPIADFIKSRTSFIEEVLSEWKNNMLPYFESASKSFQSILNFLDKITTPMKTAMKDYNNSISSFLTHASIVLLYLIPMILIALSIVTYSIKLDQRGHYSTLFRTLPFICFHTAIHFIPSNALLGLDLTEYFKFLETFPFLKNQWIQLISSIALAVVYLGFTRVVSTKMIINPHYIFICSAVCHLLHFLERVLITQQDLGFFMELLFLVLVTLLNFFLYWLAVGMVKGLIVGLGLELVKKKEEDSEENESTEQAHDK</sequence>
<feature type="transmembrane region" description="Helical" evidence="1">
    <location>
        <begin position="200"/>
        <end position="217"/>
    </location>
</feature>
<evidence type="ECO:0000256" key="1">
    <source>
        <dbReference type="SAM" id="Phobius"/>
    </source>
</evidence>
<keyword evidence="1" id="KW-0812">Transmembrane</keyword>
<keyword evidence="3" id="KW-1185">Reference proteome</keyword>
<dbReference type="GeneID" id="19882031"/>
<dbReference type="AlphaFoldDB" id="L2GN07"/>
<dbReference type="InParanoid" id="L2GN07"/>
<feature type="transmembrane region" description="Helical" evidence="1">
    <location>
        <begin position="157"/>
        <end position="180"/>
    </location>
</feature>
<dbReference type="VEuPathDB" id="MicrosporidiaDB:VICG_01320"/>
<dbReference type="Proteomes" id="UP000011082">
    <property type="component" value="Unassembled WGS sequence"/>
</dbReference>
<evidence type="ECO:0000313" key="3">
    <source>
        <dbReference type="Proteomes" id="UP000011082"/>
    </source>
</evidence>
<accession>L2GN07</accession>
<feature type="transmembrane region" description="Helical" evidence="1">
    <location>
        <begin position="257"/>
        <end position="278"/>
    </location>
</feature>
<feature type="transmembrane region" description="Helical" evidence="1">
    <location>
        <begin position="229"/>
        <end position="245"/>
    </location>
</feature>
<name>L2GN07_VITCO</name>
<organism evidence="2 3">
    <name type="scientific">Vittaforma corneae (strain ATCC 50505)</name>
    <name type="common">Microsporidian parasite</name>
    <name type="synonym">Nosema corneum</name>
    <dbReference type="NCBI Taxonomy" id="993615"/>
    <lineage>
        <taxon>Eukaryota</taxon>
        <taxon>Fungi</taxon>
        <taxon>Fungi incertae sedis</taxon>
        <taxon>Microsporidia</taxon>
        <taxon>Nosematidae</taxon>
        <taxon>Vittaforma</taxon>
    </lineage>
</organism>
<feature type="transmembrane region" description="Helical" evidence="1">
    <location>
        <begin position="121"/>
        <end position="145"/>
    </location>
</feature>